<feature type="domain" description="Thiamine pyrophosphate enzyme TPP-binding" evidence="5">
    <location>
        <begin position="380"/>
        <end position="526"/>
    </location>
</feature>
<dbReference type="Pfam" id="PF00205">
    <property type="entry name" value="TPP_enzyme_M"/>
    <property type="match status" value="1"/>
</dbReference>
<dbReference type="CDD" id="cd07039">
    <property type="entry name" value="TPP_PYR_POX"/>
    <property type="match status" value="1"/>
</dbReference>
<evidence type="ECO:0000256" key="1">
    <source>
        <dbReference type="ARBA" id="ARBA00007812"/>
    </source>
</evidence>
<dbReference type="PANTHER" id="PTHR42981:SF2">
    <property type="entry name" value="PYRUVATE DEHYDROGENASE [UBIQUINONE]"/>
    <property type="match status" value="1"/>
</dbReference>
<dbReference type="InterPro" id="IPR047210">
    <property type="entry name" value="TPP_PYR_POXB-like"/>
</dbReference>
<comment type="similarity">
    <text evidence="1 3">Belongs to the TPP enzyme family.</text>
</comment>
<organism evidence="7 8">
    <name type="scientific">Empedobacter brevis NBRC 14943 = ATCC 43319</name>
    <dbReference type="NCBI Taxonomy" id="1218108"/>
    <lineage>
        <taxon>Bacteria</taxon>
        <taxon>Pseudomonadati</taxon>
        <taxon>Bacteroidota</taxon>
        <taxon>Flavobacteriia</taxon>
        <taxon>Flavobacteriales</taxon>
        <taxon>Weeksellaceae</taxon>
        <taxon>Empedobacter</taxon>
    </lineage>
</organism>
<proteinExistence type="inferred from homology"/>
<dbReference type="PANTHER" id="PTHR42981">
    <property type="entry name" value="PYRUVATE DEHYDROGENASE [UBIQUINONE]"/>
    <property type="match status" value="1"/>
</dbReference>
<gene>
    <name evidence="7" type="ORF">EB1_20300</name>
</gene>
<sequence>MAKNVSHQIVELLEKANIKRVYAVTGDSLNFFNIAVKQSDNIDWVHVRHEEVGAYAATAESELNGIGCCAGSSGPGHVHLINGVYEAHKSRTPLVVIASTIPTIEFGTDYFQETNTIKLFDDCSCYNQIITRPEQAQRIVQTAIQHAISKKDVAVIGLPGDIAEMDAIDEAYTTNLFFNQPIIIPNKTELQQASQIINEAKRVTLFCGIGASEANQEIIEFSKKLHAPVGYSFKGKMSIQPNNPNEVGMTGLLGQPSAYHAMHKADLIVLIGTDFPYKDFIPTDKKIIQIDTEGAKIGRRAKVDLGLVGNAKETVQELLSLVQPKDNRDFLDSQLELYKKVLENKLTYVHDKGTENAIQPEYTAYLLDELATKDAIFTVDTGMCCVWGARYITGTGERKMLGSFNHGSMANAMPQAIGAQLAYPERQIIAMCGDGGISMLLGDLATIKQYHLPVKIIIFNNRTLGMVKLEMEVAGLPDNETDMENPDFALIGKAMGIESEAVKNPDDLPDAICRAFAHNGPYLLNVFTNPNALAMPPKIDFNQMLGMTKSMAKLMLGGKMDEVMDTIKSNYKHLKDL</sequence>
<dbReference type="InterPro" id="IPR012001">
    <property type="entry name" value="Thiamin_PyroP_enz_TPP-bd_dom"/>
</dbReference>
<dbReference type="Pfam" id="PF02775">
    <property type="entry name" value="TPP_enzyme_C"/>
    <property type="match status" value="1"/>
</dbReference>
<dbReference type="GO" id="GO:0030976">
    <property type="term" value="F:thiamine pyrophosphate binding"/>
    <property type="evidence" value="ECO:0007669"/>
    <property type="project" value="InterPro"/>
</dbReference>
<dbReference type="OrthoDB" id="4494979at2"/>
<dbReference type="InterPro" id="IPR000399">
    <property type="entry name" value="TPP-bd_CS"/>
</dbReference>
<name>A0A511NHE8_9FLAO</name>
<feature type="domain" description="Thiamine pyrophosphate enzyme central" evidence="4">
    <location>
        <begin position="190"/>
        <end position="318"/>
    </location>
</feature>
<dbReference type="SUPFAM" id="SSF52467">
    <property type="entry name" value="DHS-like NAD/FAD-binding domain"/>
    <property type="match status" value="1"/>
</dbReference>
<dbReference type="Gene3D" id="3.40.50.970">
    <property type="match status" value="2"/>
</dbReference>
<protein>
    <submittedName>
        <fullName evidence="7">Pyruvate dehydrogenase</fullName>
    </submittedName>
</protein>
<reference evidence="7 8" key="1">
    <citation type="submission" date="2019-07" db="EMBL/GenBank/DDBJ databases">
        <title>Whole genome shotgun sequence of Empedobacter brevis NBRC 14943.</title>
        <authorList>
            <person name="Hosoyama A."/>
            <person name="Uohara A."/>
            <person name="Ohji S."/>
            <person name="Ichikawa N."/>
        </authorList>
    </citation>
    <scope>NUCLEOTIDE SEQUENCE [LARGE SCALE GENOMIC DNA]</scope>
    <source>
        <strain evidence="7 8">NBRC 14943</strain>
    </source>
</reference>
<dbReference type="Proteomes" id="UP000321245">
    <property type="component" value="Unassembled WGS sequence"/>
</dbReference>
<keyword evidence="8" id="KW-1185">Reference proteome</keyword>
<evidence type="ECO:0000256" key="2">
    <source>
        <dbReference type="ARBA" id="ARBA00023052"/>
    </source>
</evidence>
<comment type="caution">
    <text evidence="7">The sequence shown here is derived from an EMBL/GenBank/DDBJ whole genome shotgun (WGS) entry which is preliminary data.</text>
</comment>
<dbReference type="Gene3D" id="3.40.50.1220">
    <property type="entry name" value="TPP-binding domain"/>
    <property type="match status" value="1"/>
</dbReference>
<dbReference type="GeneID" id="84650259"/>
<dbReference type="Pfam" id="PF02776">
    <property type="entry name" value="TPP_enzyme_N"/>
    <property type="match status" value="1"/>
</dbReference>
<evidence type="ECO:0000259" key="4">
    <source>
        <dbReference type="Pfam" id="PF00205"/>
    </source>
</evidence>
<evidence type="ECO:0000313" key="8">
    <source>
        <dbReference type="Proteomes" id="UP000321245"/>
    </source>
</evidence>
<keyword evidence="7" id="KW-0670">Pyruvate</keyword>
<dbReference type="InterPro" id="IPR011766">
    <property type="entry name" value="TPP_enzyme_TPP-bd"/>
</dbReference>
<dbReference type="GO" id="GO:0000287">
    <property type="term" value="F:magnesium ion binding"/>
    <property type="evidence" value="ECO:0007669"/>
    <property type="project" value="InterPro"/>
</dbReference>
<feature type="domain" description="Thiamine pyrophosphate enzyme N-terminal TPP-binding" evidence="6">
    <location>
        <begin position="4"/>
        <end position="116"/>
    </location>
</feature>
<dbReference type="GO" id="GO:0003824">
    <property type="term" value="F:catalytic activity"/>
    <property type="evidence" value="ECO:0007669"/>
    <property type="project" value="InterPro"/>
</dbReference>
<accession>A0A511NHE8</accession>
<dbReference type="STRING" id="1218108.GCA_000382425_02106"/>
<evidence type="ECO:0000259" key="6">
    <source>
        <dbReference type="Pfam" id="PF02776"/>
    </source>
</evidence>
<dbReference type="InterPro" id="IPR029061">
    <property type="entry name" value="THDP-binding"/>
</dbReference>
<evidence type="ECO:0000256" key="3">
    <source>
        <dbReference type="RuleBase" id="RU362132"/>
    </source>
</evidence>
<dbReference type="InterPro" id="IPR047212">
    <property type="entry name" value="TPP_POXB-like"/>
</dbReference>
<dbReference type="PROSITE" id="PS00187">
    <property type="entry name" value="TPP_ENZYMES"/>
    <property type="match status" value="1"/>
</dbReference>
<dbReference type="CDD" id="cd02014">
    <property type="entry name" value="TPP_POX"/>
    <property type="match status" value="1"/>
</dbReference>
<keyword evidence="2 3" id="KW-0786">Thiamine pyrophosphate</keyword>
<dbReference type="InterPro" id="IPR029035">
    <property type="entry name" value="DHS-like_NAD/FAD-binding_dom"/>
</dbReference>
<dbReference type="InterPro" id="IPR012000">
    <property type="entry name" value="Thiamin_PyroP_enz_cen_dom"/>
</dbReference>
<dbReference type="GO" id="GO:0019752">
    <property type="term" value="P:carboxylic acid metabolic process"/>
    <property type="evidence" value="ECO:0007669"/>
    <property type="project" value="UniProtKB-ARBA"/>
</dbReference>
<evidence type="ECO:0000259" key="5">
    <source>
        <dbReference type="Pfam" id="PF02775"/>
    </source>
</evidence>
<dbReference type="EMBL" id="BJXC01000013">
    <property type="protein sequence ID" value="GEM52240.1"/>
    <property type="molecule type" value="Genomic_DNA"/>
</dbReference>
<dbReference type="RefSeq" id="WP_019975593.1">
    <property type="nucleotide sequence ID" value="NZ_BJXC01000013.1"/>
</dbReference>
<dbReference type="AlphaFoldDB" id="A0A511NHE8"/>
<dbReference type="SUPFAM" id="SSF52518">
    <property type="entry name" value="Thiamin diphosphate-binding fold (THDP-binding)"/>
    <property type="match status" value="2"/>
</dbReference>
<dbReference type="InterPro" id="IPR047211">
    <property type="entry name" value="POXB-like"/>
</dbReference>
<evidence type="ECO:0000313" key="7">
    <source>
        <dbReference type="EMBL" id="GEM52240.1"/>
    </source>
</evidence>